<comment type="caution">
    <text evidence="1">The sequence shown here is derived from an EMBL/GenBank/DDBJ whole genome shotgun (WGS) entry which is preliminary data.</text>
</comment>
<dbReference type="Proteomes" id="UP000032578">
    <property type="component" value="Unassembled WGS sequence"/>
</dbReference>
<keyword evidence="2" id="KW-1185">Reference proteome</keyword>
<name>A0A0D7WDS6_9FLAO</name>
<dbReference type="PATRIC" id="fig|1435349.4.peg.2836"/>
<evidence type="ECO:0008006" key="3">
    <source>
        <dbReference type="Google" id="ProtNLM"/>
    </source>
</evidence>
<dbReference type="OrthoDB" id="1144611at2"/>
<dbReference type="AlphaFoldDB" id="A0A0D7WDS6"/>
<reference evidence="1 2" key="1">
    <citation type="submission" date="2014-11" db="EMBL/GenBank/DDBJ databases">
        <title>Tamlana sedimentorum sp. nov., isolated from shallow sand sediments of the Sea of Japan.</title>
        <authorList>
            <person name="Romanenko L.A."/>
        </authorList>
    </citation>
    <scope>NUCLEOTIDE SEQUENCE [LARGE SCALE GENOMIC DNA]</scope>
    <source>
        <strain evidence="1 2">JCM 19808</strain>
    </source>
</reference>
<evidence type="ECO:0000313" key="2">
    <source>
        <dbReference type="Proteomes" id="UP000032578"/>
    </source>
</evidence>
<dbReference type="EMBL" id="JTDW01000005">
    <property type="protein sequence ID" value="KJD35897.1"/>
    <property type="molecule type" value="Genomic_DNA"/>
</dbReference>
<organism evidence="1 2">
    <name type="scientific">Neotamlana sedimentorum</name>
    <dbReference type="NCBI Taxonomy" id="1435349"/>
    <lineage>
        <taxon>Bacteria</taxon>
        <taxon>Pseudomonadati</taxon>
        <taxon>Bacteroidota</taxon>
        <taxon>Flavobacteriia</taxon>
        <taxon>Flavobacteriales</taxon>
        <taxon>Flavobacteriaceae</taxon>
        <taxon>Neotamlana</taxon>
    </lineage>
</organism>
<protein>
    <recommendedName>
        <fullName evidence="3">STAS/SEC14 domain-containing protein</fullName>
    </recommendedName>
</protein>
<sequence length="144" mass="16693">MVRSRSVKNSRFYNEILEEFNYSFGKLFVFQGYVISEIYEGETIGWECGEQMVNDVSNFLNTKSGEIIFITNRINSYSVIASDWLKFFKHSYSLKSYFVVSSSSVGTLNSTIEKLFFKKKIKHFNSLDEAILEAKSILIQSVDR</sequence>
<gene>
    <name evidence="1" type="ORF">PW52_09245</name>
</gene>
<evidence type="ECO:0000313" key="1">
    <source>
        <dbReference type="EMBL" id="KJD35897.1"/>
    </source>
</evidence>
<dbReference type="STRING" id="1435349.PW52_09245"/>
<proteinExistence type="predicted"/>
<accession>A0A0D7WDS6</accession>